<dbReference type="Gene3D" id="3.40.50.300">
    <property type="entry name" value="P-loop containing nucleotide triphosphate hydrolases"/>
    <property type="match status" value="1"/>
</dbReference>
<reference evidence="7 8" key="1">
    <citation type="submission" date="2019-10" db="EMBL/GenBank/DDBJ databases">
        <title>Extracellular Electron Transfer in a Candidatus Methanoperedens spp. Enrichment Culture.</title>
        <authorList>
            <person name="Berger S."/>
            <person name="Rangel Shaw D."/>
            <person name="Berben T."/>
            <person name="In 'T Zandt M."/>
            <person name="Frank J."/>
            <person name="Reimann J."/>
            <person name="Jetten M.S.M."/>
            <person name="Welte C.U."/>
        </authorList>
    </citation>
    <scope>NUCLEOTIDE SEQUENCE [LARGE SCALE GENOMIC DNA]</scope>
    <source>
        <strain evidence="7">SB12</strain>
    </source>
</reference>
<dbReference type="AlphaFoldDB" id="A0A833LZS0"/>
<keyword evidence="4" id="KW-0547">Nucleotide-binding</keyword>
<proteinExistence type="inferred from homology"/>
<sequence length="331" mass="36835">MRTRRGSASEAVIVVEDVQKRFKDTHALKGVSLTVHRGEFIGLLGPNGAGKTTLIEILEGIQKEDSGRVTLLGRSWHDSVQARELRAGIGLSLQESHFFEKLRVQEILELFASFYGVGPDRVSEVLRLIDLEAKARSYTSHLSGGQRQRLALGVAVLHRPQILFLDEPTTGLDPGARRSLWNILNDLKREGMTMLLTTHYMEEAAVLSDRIFILDQGRFIAGGTLDELIDANGGGYFIHFRIRSVSGFSKAFETKFRGKYMSLAFDAKTGEGTVHVSSSTAFLAAWPSFLKQQKTELLSLEIHRMTLDDLFLALTGRSLLEDESAKEKEEA</sequence>
<feature type="domain" description="ABC transporter" evidence="6">
    <location>
        <begin position="13"/>
        <end position="241"/>
    </location>
</feature>
<dbReference type="PANTHER" id="PTHR42711">
    <property type="entry name" value="ABC TRANSPORTER ATP-BINDING PROTEIN"/>
    <property type="match status" value="1"/>
</dbReference>
<evidence type="ECO:0000256" key="1">
    <source>
        <dbReference type="ARBA" id="ARBA00005417"/>
    </source>
</evidence>
<evidence type="ECO:0000256" key="3">
    <source>
        <dbReference type="ARBA" id="ARBA00022458"/>
    </source>
</evidence>
<evidence type="ECO:0000259" key="6">
    <source>
        <dbReference type="PROSITE" id="PS50893"/>
    </source>
</evidence>
<evidence type="ECO:0000256" key="4">
    <source>
        <dbReference type="ARBA" id="ARBA00022741"/>
    </source>
</evidence>
<keyword evidence="5 7" id="KW-0067">ATP-binding</keyword>
<dbReference type="PROSITE" id="PS00211">
    <property type="entry name" value="ABC_TRANSPORTER_1"/>
    <property type="match status" value="1"/>
</dbReference>
<dbReference type="Pfam" id="PF00005">
    <property type="entry name" value="ABC_tran"/>
    <property type="match status" value="1"/>
</dbReference>
<gene>
    <name evidence="7" type="ORF">F9K24_02310</name>
</gene>
<dbReference type="SMART" id="SM00382">
    <property type="entry name" value="AAA"/>
    <property type="match status" value="1"/>
</dbReference>
<evidence type="ECO:0000256" key="5">
    <source>
        <dbReference type="ARBA" id="ARBA00022840"/>
    </source>
</evidence>
<dbReference type="InterPro" id="IPR003439">
    <property type="entry name" value="ABC_transporter-like_ATP-bd"/>
</dbReference>
<dbReference type="InterPro" id="IPR050763">
    <property type="entry name" value="ABC_transporter_ATP-binding"/>
</dbReference>
<dbReference type="GO" id="GO:0005524">
    <property type="term" value="F:ATP binding"/>
    <property type="evidence" value="ECO:0007669"/>
    <property type="project" value="UniProtKB-KW"/>
</dbReference>
<protein>
    <submittedName>
        <fullName evidence="7">ABC transporter ATP-binding protein</fullName>
    </submittedName>
</protein>
<dbReference type="PROSITE" id="PS50893">
    <property type="entry name" value="ABC_TRANSPORTER_2"/>
    <property type="match status" value="1"/>
</dbReference>
<evidence type="ECO:0000256" key="2">
    <source>
        <dbReference type="ARBA" id="ARBA00022448"/>
    </source>
</evidence>
<accession>A0A833LZS0</accession>
<dbReference type="InterPro" id="IPR003593">
    <property type="entry name" value="AAA+_ATPase"/>
</dbReference>
<dbReference type="EMBL" id="WBUI01000002">
    <property type="protein sequence ID" value="KAB2934631.1"/>
    <property type="molecule type" value="Genomic_DNA"/>
</dbReference>
<keyword evidence="2" id="KW-0813">Transport</keyword>
<name>A0A833LZS0_9LEPT</name>
<organism evidence="7 8">
    <name type="scientific">Leptonema illini</name>
    <dbReference type="NCBI Taxonomy" id="183"/>
    <lineage>
        <taxon>Bacteria</taxon>
        <taxon>Pseudomonadati</taxon>
        <taxon>Spirochaetota</taxon>
        <taxon>Spirochaetia</taxon>
        <taxon>Leptospirales</taxon>
        <taxon>Leptospiraceae</taxon>
        <taxon>Leptonema</taxon>
    </lineage>
</organism>
<comment type="similarity">
    <text evidence="1">Belongs to the ABC transporter superfamily.</text>
</comment>
<keyword evidence="3" id="KW-0536">Nodulation</keyword>
<evidence type="ECO:0000313" key="7">
    <source>
        <dbReference type="EMBL" id="KAB2934631.1"/>
    </source>
</evidence>
<dbReference type="InterPro" id="IPR017871">
    <property type="entry name" value="ABC_transporter-like_CS"/>
</dbReference>
<dbReference type="Proteomes" id="UP000460298">
    <property type="component" value="Unassembled WGS sequence"/>
</dbReference>
<evidence type="ECO:0000313" key="8">
    <source>
        <dbReference type="Proteomes" id="UP000460298"/>
    </source>
</evidence>
<dbReference type="SUPFAM" id="SSF52540">
    <property type="entry name" value="P-loop containing nucleoside triphosphate hydrolases"/>
    <property type="match status" value="1"/>
</dbReference>
<dbReference type="InterPro" id="IPR027417">
    <property type="entry name" value="P-loop_NTPase"/>
</dbReference>
<comment type="caution">
    <text evidence="7">The sequence shown here is derived from an EMBL/GenBank/DDBJ whole genome shotgun (WGS) entry which is preliminary data.</text>
</comment>
<dbReference type="PANTHER" id="PTHR42711:SF5">
    <property type="entry name" value="ABC TRANSPORTER ATP-BINDING PROTEIN NATA"/>
    <property type="match status" value="1"/>
</dbReference>
<dbReference type="GO" id="GO:0016887">
    <property type="term" value="F:ATP hydrolysis activity"/>
    <property type="evidence" value="ECO:0007669"/>
    <property type="project" value="InterPro"/>
</dbReference>